<name>A0A452Z398_AEGTS</name>
<evidence type="ECO:0000313" key="2">
    <source>
        <dbReference type="Proteomes" id="UP000015105"/>
    </source>
</evidence>
<dbReference type="Gramene" id="AET1Gv20617000.7">
    <property type="protein sequence ID" value="AET1Gv20617000.7"/>
    <property type="gene ID" value="AET1Gv20617000"/>
</dbReference>
<reference evidence="1" key="4">
    <citation type="submission" date="2019-03" db="UniProtKB">
        <authorList>
            <consortium name="EnsemblPlants"/>
        </authorList>
    </citation>
    <scope>IDENTIFICATION</scope>
</reference>
<proteinExistence type="predicted"/>
<dbReference type="Proteomes" id="UP000015105">
    <property type="component" value="Chromosome 1D"/>
</dbReference>
<reference evidence="2" key="2">
    <citation type="journal article" date="2017" name="Nat. Plants">
        <title>The Aegilops tauschii genome reveals multiple impacts of transposons.</title>
        <authorList>
            <person name="Zhao G."/>
            <person name="Zou C."/>
            <person name="Li K."/>
            <person name="Wang K."/>
            <person name="Li T."/>
            <person name="Gao L."/>
            <person name="Zhang X."/>
            <person name="Wang H."/>
            <person name="Yang Z."/>
            <person name="Liu X."/>
            <person name="Jiang W."/>
            <person name="Mao L."/>
            <person name="Kong X."/>
            <person name="Jiao Y."/>
            <person name="Jia J."/>
        </authorList>
    </citation>
    <scope>NUCLEOTIDE SEQUENCE [LARGE SCALE GENOMIC DNA]</scope>
    <source>
        <strain evidence="2">cv. AL8/78</strain>
    </source>
</reference>
<dbReference type="EnsemblPlants" id="AET1Gv20617000.7">
    <property type="protein sequence ID" value="AET1Gv20617000.7"/>
    <property type="gene ID" value="AET1Gv20617000"/>
</dbReference>
<keyword evidence="2" id="KW-1185">Reference proteome</keyword>
<organism evidence="1 2">
    <name type="scientific">Aegilops tauschii subsp. strangulata</name>
    <name type="common">Goatgrass</name>
    <dbReference type="NCBI Taxonomy" id="200361"/>
    <lineage>
        <taxon>Eukaryota</taxon>
        <taxon>Viridiplantae</taxon>
        <taxon>Streptophyta</taxon>
        <taxon>Embryophyta</taxon>
        <taxon>Tracheophyta</taxon>
        <taxon>Spermatophyta</taxon>
        <taxon>Magnoliopsida</taxon>
        <taxon>Liliopsida</taxon>
        <taxon>Poales</taxon>
        <taxon>Poaceae</taxon>
        <taxon>BOP clade</taxon>
        <taxon>Pooideae</taxon>
        <taxon>Triticodae</taxon>
        <taxon>Triticeae</taxon>
        <taxon>Triticinae</taxon>
        <taxon>Aegilops</taxon>
    </lineage>
</organism>
<protein>
    <submittedName>
        <fullName evidence="1">Uncharacterized protein</fullName>
    </submittedName>
</protein>
<evidence type="ECO:0000313" key="1">
    <source>
        <dbReference type="EnsemblPlants" id="AET1Gv20617000.7"/>
    </source>
</evidence>
<reference evidence="1" key="3">
    <citation type="journal article" date="2017" name="Nature">
        <title>Genome sequence of the progenitor of the wheat D genome Aegilops tauschii.</title>
        <authorList>
            <person name="Luo M.C."/>
            <person name="Gu Y.Q."/>
            <person name="Puiu D."/>
            <person name="Wang H."/>
            <person name="Twardziok S.O."/>
            <person name="Deal K.R."/>
            <person name="Huo N."/>
            <person name="Zhu T."/>
            <person name="Wang L."/>
            <person name="Wang Y."/>
            <person name="McGuire P.E."/>
            <person name="Liu S."/>
            <person name="Long H."/>
            <person name="Ramasamy R.K."/>
            <person name="Rodriguez J.C."/>
            <person name="Van S.L."/>
            <person name="Yuan L."/>
            <person name="Wang Z."/>
            <person name="Xia Z."/>
            <person name="Xiao L."/>
            <person name="Anderson O.D."/>
            <person name="Ouyang S."/>
            <person name="Liang Y."/>
            <person name="Zimin A.V."/>
            <person name="Pertea G."/>
            <person name="Qi P."/>
            <person name="Bennetzen J.L."/>
            <person name="Dai X."/>
            <person name="Dawson M.W."/>
            <person name="Muller H.G."/>
            <person name="Kugler K."/>
            <person name="Rivarola-Duarte L."/>
            <person name="Spannagl M."/>
            <person name="Mayer K.F.X."/>
            <person name="Lu F.H."/>
            <person name="Bevan M.W."/>
            <person name="Leroy P."/>
            <person name="Li P."/>
            <person name="You F.M."/>
            <person name="Sun Q."/>
            <person name="Liu Z."/>
            <person name="Lyons E."/>
            <person name="Wicker T."/>
            <person name="Salzberg S.L."/>
            <person name="Devos K.M."/>
            <person name="Dvorak J."/>
        </authorList>
    </citation>
    <scope>NUCLEOTIDE SEQUENCE [LARGE SCALE GENOMIC DNA]</scope>
    <source>
        <strain evidence="1">cv. AL8/78</strain>
    </source>
</reference>
<accession>A0A452Z398</accession>
<dbReference type="AlphaFoldDB" id="A0A452Z398"/>
<reference evidence="1" key="5">
    <citation type="journal article" date="2021" name="G3 (Bethesda)">
        <title>Aegilops tauschii genome assembly Aet v5.0 features greater sequence contiguity and improved annotation.</title>
        <authorList>
            <person name="Wang L."/>
            <person name="Zhu T."/>
            <person name="Rodriguez J.C."/>
            <person name="Deal K.R."/>
            <person name="Dubcovsky J."/>
            <person name="McGuire P.E."/>
            <person name="Lux T."/>
            <person name="Spannagl M."/>
            <person name="Mayer K.F.X."/>
            <person name="Baldrich P."/>
            <person name="Meyers B.C."/>
            <person name="Huo N."/>
            <person name="Gu Y.Q."/>
            <person name="Zhou H."/>
            <person name="Devos K.M."/>
            <person name="Bennetzen J.L."/>
            <person name="Unver T."/>
            <person name="Budak H."/>
            <person name="Gulick P.J."/>
            <person name="Galiba G."/>
            <person name="Kalapos B."/>
            <person name="Nelson D.R."/>
            <person name="Li P."/>
            <person name="You F.M."/>
            <person name="Luo M.C."/>
            <person name="Dvorak J."/>
        </authorList>
    </citation>
    <scope>NUCLEOTIDE SEQUENCE [LARGE SCALE GENOMIC DNA]</scope>
    <source>
        <strain evidence="1">cv. AL8/78</strain>
    </source>
</reference>
<sequence>MVYKSLFSGPKIASAFLSVSSLVCLCAFSSFTLARNALNCS</sequence>
<reference evidence="2" key="1">
    <citation type="journal article" date="2014" name="Science">
        <title>Ancient hybridizations among the ancestral genomes of bread wheat.</title>
        <authorList>
            <consortium name="International Wheat Genome Sequencing Consortium,"/>
            <person name="Marcussen T."/>
            <person name="Sandve S.R."/>
            <person name="Heier L."/>
            <person name="Spannagl M."/>
            <person name="Pfeifer M."/>
            <person name="Jakobsen K.S."/>
            <person name="Wulff B.B."/>
            <person name="Steuernagel B."/>
            <person name="Mayer K.F."/>
            <person name="Olsen O.A."/>
        </authorList>
    </citation>
    <scope>NUCLEOTIDE SEQUENCE [LARGE SCALE GENOMIC DNA]</scope>
    <source>
        <strain evidence="2">cv. AL8/78</strain>
    </source>
</reference>